<comment type="caution">
    <text evidence="1">The sequence shown here is derived from an EMBL/GenBank/DDBJ whole genome shotgun (WGS) entry which is preliminary data.</text>
</comment>
<dbReference type="EMBL" id="VXIV02002474">
    <property type="protein sequence ID" value="KAF6025324.1"/>
    <property type="molecule type" value="Genomic_DNA"/>
</dbReference>
<dbReference type="Proteomes" id="UP000593567">
    <property type="component" value="Unassembled WGS sequence"/>
</dbReference>
<organism evidence="1 2">
    <name type="scientific">Bugula neritina</name>
    <name type="common">Brown bryozoan</name>
    <name type="synonym">Sertularia neritina</name>
    <dbReference type="NCBI Taxonomy" id="10212"/>
    <lineage>
        <taxon>Eukaryota</taxon>
        <taxon>Metazoa</taxon>
        <taxon>Spiralia</taxon>
        <taxon>Lophotrochozoa</taxon>
        <taxon>Bryozoa</taxon>
        <taxon>Gymnolaemata</taxon>
        <taxon>Cheilostomatida</taxon>
        <taxon>Flustrina</taxon>
        <taxon>Buguloidea</taxon>
        <taxon>Bugulidae</taxon>
        <taxon>Bugula</taxon>
    </lineage>
</organism>
<reference evidence="1" key="1">
    <citation type="submission" date="2020-06" db="EMBL/GenBank/DDBJ databases">
        <title>Draft genome of Bugula neritina, a colonial animal packing powerful symbionts and potential medicines.</title>
        <authorList>
            <person name="Rayko M."/>
        </authorList>
    </citation>
    <scope>NUCLEOTIDE SEQUENCE [LARGE SCALE GENOMIC DNA]</scope>
    <source>
        <strain evidence="1">Kwan_BN1</strain>
    </source>
</reference>
<proteinExistence type="predicted"/>
<accession>A0A7J7JI76</accession>
<name>A0A7J7JI76_BUGNE</name>
<sequence>MYHYCVFSGGSDDLEQELLLDNTPHKFNIPIIALPDGDEEVFDSKGTRICVIPPTPLPPNYDPYDNYYT</sequence>
<evidence type="ECO:0000313" key="2">
    <source>
        <dbReference type="Proteomes" id="UP000593567"/>
    </source>
</evidence>
<evidence type="ECO:0000313" key="1">
    <source>
        <dbReference type="EMBL" id="KAF6025324.1"/>
    </source>
</evidence>
<protein>
    <submittedName>
        <fullName evidence="1">Uncharacterized protein</fullName>
    </submittedName>
</protein>
<dbReference type="AlphaFoldDB" id="A0A7J7JI76"/>
<gene>
    <name evidence="1" type="ORF">EB796_016379</name>
</gene>
<keyword evidence="2" id="KW-1185">Reference proteome</keyword>